<evidence type="ECO:0000313" key="1">
    <source>
        <dbReference type="EMBL" id="KIJ97303.1"/>
    </source>
</evidence>
<sequence length="89" mass="9674">MSSSVNLSKPFCYLISALPSLALPRSTKNSSHHKPHTAQILQLPQWANWQSEGAGGFTKPGTANRTKNFKGVLVWGCSDSRGHRTALVI</sequence>
<keyword evidence="2" id="KW-1185">Reference proteome</keyword>
<evidence type="ECO:0000313" key="2">
    <source>
        <dbReference type="Proteomes" id="UP000054477"/>
    </source>
</evidence>
<proteinExistence type="predicted"/>
<reference evidence="2" key="2">
    <citation type="submission" date="2015-01" db="EMBL/GenBank/DDBJ databases">
        <title>Evolutionary Origins and Diversification of the Mycorrhizal Mutualists.</title>
        <authorList>
            <consortium name="DOE Joint Genome Institute"/>
            <consortium name="Mycorrhizal Genomics Consortium"/>
            <person name="Kohler A."/>
            <person name="Kuo A."/>
            <person name="Nagy L.G."/>
            <person name="Floudas D."/>
            <person name="Copeland A."/>
            <person name="Barry K.W."/>
            <person name="Cichocki N."/>
            <person name="Veneault-Fourrey C."/>
            <person name="LaButti K."/>
            <person name="Lindquist E.A."/>
            <person name="Lipzen A."/>
            <person name="Lundell T."/>
            <person name="Morin E."/>
            <person name="Murat C."/>
            <person name="Riley R."/>
            <person name="Ohm R."/>
            <person name="Sun H."/>
            <person name="Tunlid A."/>
            <person name="Henrissat B."/>
            <person name="Grigoriev I.V."/>
            <person name="Hibbett D.S."/>
            <person name="Martin F."/>
        </authorList>
    </citation>
    <scope>NUCLEOTIDE SEQUENCE [LARGE SCALE GENOMIC DNA]</scope>
    <source>
        <strain evidence="2">LaAM-08-1</strain>
    </source>
</reference>
<dbReference type="Proteomes" id="UP000054477">
    <property type="component" value="Unassembled WGS sequence"/>
</dbReference>
<dbReference type="HOGENOM" id="CLU_2455064_0_0_1"/>
<dbReference type="EMBL" id="KN838697">
    <property type="protein sequence ID" value="KIJ97303.1"/>
    <property type="molecule type" value="Genomic_DNA"/>
</dbReference>
<dbReference type="AlphaFoldDB" id="A0A0C9X7F4"/>
<gene>
    <name evidence="1" type="ORF">K443DRAFT_681632</name>
</gene>
<name>A0A0C9X7F4_9AGAR</name>
<protein>
    <submittedName>
        <fullName evidence="1">Uncharacterized protein</fullName>
    </submittedName>
</protein>
<organism evidence="1 2">
    <name type="scientific">Laccaria amethystina LaAM-08-1</name>
    <dbReference type="NCBI Taxonomy" id="1095629"/>
    <lineage>
        <taxon>Eukaryota</taxon>
        <taxon>Fungi</taxon>
        <taxon>Dikarya</taxon>
        <taxon>Basidiomycota</taxon>
        <taxon>Agaricomycotina</taxon>
        <taxon>Agaricomycetes</taxon>
        <taxon>Agaricomycetidae</taxon>
        <taxon>Agaricales</taxon>
        <taxon>Agaricineae</taxon>
        <taxon>Hydnangiaceae</taxon>
        <taxon>Laccaria</taxon>
    </lineage>
</organism>
<reference evidence="1 2" key="1">
    <citation type="submission" date="2014-04" db="EMBL/GenBank/DDBJ databases">
        <authorList>
            <consortium name="DOE Joint Genome Institute"/>
            <person name="Kuo A."/>
            <person name="Kohler A."/>
            <person name="Nagy L.G."/>
            <person name="Floudas D."/>
            <person name="Copeland A."/>
            <person name="Barry K.W."/>
            <person name="Cichocki N."/>
            <person name="Veneault-Fourrey C."/>
            <person name="LaButti K."/>
            <person name="Lindquist E.A."/>
            <person name="Lipzen A."/>
            <person name="Lundell T."/>
            <person name="Morin E."/>
            <person name="Murat C."/>
            <person name="Sun H."/>
            <person name="Tunlid A."/>
            <person name="Henrissat B."/>
            <person name="Grigoriev I.V."/>
            <person name="Hibbett D.S."/>
            <person name="Martin F."/>
            <person name="Nordberg H.P."/>
            <person name="Cantor M.N."/>
            <person name="Hua S.X."/>
        </authorList>
    </citation>
    <scope>NUCLEOTIDE SEQUENCE [LARGE SCALE GENOMIC DNA]</scope>
    <source>
        <strain evidence="1 2">LaAM-08-1</strain>
    </source>
</reference>
<accession>A0A0C9X7F4</accession>